<dbReference type="AlphaFoldDB" id="A0A6A6JQ63"/>
<proteinExistence type="predicted"/>
<feature type="region of interest" description="Disordered" evidence="1">
    <location>
        <begin position="29"/>
        <end position="53"/>
    </location>
</feature>
<name>A0A6A6JQ63_WESOR</name>
<reference evidence="2" key="1">
    <citation type="journal article" date="2020" name="Stud. Mycol.">
        <title>101 Dothideomycetes genomes: a test case for predicting lifestyles and emergence of pathogens.</title>
        <authorList>
            <person name="Haridas S."/>
            <person name="Albert R."/>
            <person name="Binder M."/>
            <person name="Bloem J."/>
            <person name="Labutti K."/>
            <person name="Salamov A."/>
            <person name="Andreopoulos B."/>
            <person name="Baker S."/>
            <person name="Barry K."/>
            <person name="Bills G."/>
            <person name="Bluhm B."/>
            <person name="Cannon C."/>
            <person name="Castanera R."/>
            <person name="Culley D."/>
            <person name="Daum C."/>
            <person name="Ezra D."/>
            <person name="Gonzalez J."/>
            <person name="Henrissat B."/>
            <person name="Kuo A."/>
            <person name="Liang C."/>
            <person name="Lipzen A."/>
            <person name="Lutzoni F."/>
            <person name="Magnuson J."/>
            <person name="Mondo S."/>
            <person name="Nolan M."/>
            <person name="Ohm R."/>
            <person name="Pangilinan J."/>
            <person name="Park H.-J."/>
            <person name="Ramirez L."/>
            <person name="Alfaro M."/>
            <person name="Sun H."/>
            <person name="Tritt A."/>
            <person name="Yoshinaga Y."/>
            <person name="Zwiers L.-H."/>
            <person name="Turgeon B."/>
            <person name="Goodwin S."/>
            <person name="Spatafora J."/>
            <person name="Crous P."/>
            <person name="Grigoriev I."/>
        </authorList>
    </citation>
    <scope>NUCLEOTIDE SEQUENCE</scope>
    <source>
        <strain evidence="2">CBS 379.55</strain>
    </source>
</reference>
<dbReference type="EMBL" id="ML986488">
    <property type="protein sequence ID" value="KAF2278394.1"/>
    <property type="molecule type" value="Genomic_DNA"/>
</dbReference>
<evidence type="ECO:0000313" key="2">
    <source>
        <dbReference type="EMBL" id="KAF2278394.1"/>
    </source>
</evidence>
<dbReference type="GeneID" id="54547330"/>
<keyword evidence="3" id="KW-1185">Reference proteome</keyword>
<dbReference type="Proteomes" id="UP000800097">
    <property type="component" value="Unassembled WGS sequence"/>
</dbReference>
<sequence>MSNARLLPWGAPIPGCAGGECEGTSEKCRTKAKGGSKRGREGGSTSEWGLGRRRSIQRWERKGFVEECGRGRIKGADAADAAKRQR</sequence>
<evidence type="ECO:0000313" key="3">
    <source>
        <dbReference type="Proteomes" id="UP000800097"/>
    </source>
</evidence>
<dbReference type="RefSeq" id="XP_033655933.1">
    <property type="nucleotide sequence ID" value="XM_033794155.1"/>
</dbReference>
<organism evidence="2 3">
    <name type="scientific">Westerdykella ornata</name>
    <dbReference type="NCBI Taxonomy" id="318751"/>
    <lineage>
        <taxon>Eukaryota</taxon>
        <taxon>Fungi</taxon>
        <taxon>Dikarya</taxon>
        <taxon>Ascomycota</taxon>
        <taxon>Pezizomycotina</taxon>
        <taxon>Dothideomycetes</taxon>
        <taxon>Pleosporomycetidae</taxon>
        <taxon>Pleosporales</taxon>
        <taxon>Sporormiaceae</taxon>
        <taxon>Westerdykella</taxon>
    </lineage>
</organism>
<evidence type="ECO:0000256" key="1">
    <source>
        <dbReference type="SAM" id="MobiDB-lite"/>
    </source>
</evidence>
<accession>A0A6A6JQ63</accession>
<protein>
    <submittedName>
        <fullName evidence="2">Uncharacterized protein</fullName>
    </submittedName>
</protein>
<gene>
    <name evidence="2" type="ORF">EI97DRAFT_252147</name>
</gene>